<dbReference type="EMBL" id="CAUYUJ010016595">
    <property type="protein sequence ID" value="CAK0866986.1"/>
    <property type="molecule type" value="Genomic_DNA"/>
</dbReference>
<sequence length="269" mass="29698">MREMGIIQWKPADMYGAAPKEGQLNLNAVWFATIDVNKDTETAKNWDAAIAQMMNVVQAVCVCRGGMEGDGPEIEEYPLVLPISSDFPAGKTVDDWEAAKKECNPDSDRWILVKFCPGRARRRPSSSSPTTATQCKSQMPALRRLPGSPERSDIALKLGHLSSFQKWRAGRCQRSAVVARWDGGPSSACQRGLKLQESPVQFFPAVLDSMRLRCNRKAVCEAFQINDLVVILSRSSARISQSLRRRASCCSRLHLFAVPAISRSSRGAA</sequence>
<dbReference type="Proteomes" id="UP001189429">
    <property type="component" value="Unassembled WGS sequence"/>
</dbReference>
<protein>
    <submittedName>
        <fullName evidence="2">Uncharacterized protein</fullName>
    </submittedName>
</protein>
<organism evidence="2 4">
    <name type="scientific">Prorocentrum cordatum</name>
    <dbReference type="NCBI Taxonomy" id="2364126"/>
    <lineage>
        <taxon>Eukaryota</taxon>
        <taxon>Sar</taxon>
        <taxon>Alveolata</taxon>
        <taxon>Dinophyceae</taxon>
        <taxon>Prorocentrales</taxon>
        <taxon>Prorocentraceae</taxon>
        <taxon>Prorocentrum</taxon>
    </lineage>
</organism>
<evidence type="ECO:0000313" key="2">
    <source>
        <dbReference type="EMBL" id="CAK0790092.1"/>
    </source>
</evidence>
<proteinExistence type="predicted"/>
<accession>A0ABN9PDJ6</accession>
<dbReference type="EMBL" id="CAUYUJ010000355">
    <property type="protein sequence ID" value="CAK0790092.1"/>
    <property type="molecule type" value="Genomic_DNA"/>
</dbReference>
<gene>
    <name evidence="2" type="ORF">PCOR1329_LOCUS1459</name>
    <name evidence="3" type="ORF">PCOR1329_LOCUS54020</name>
</gene>
<evidence type="ECO:0000313" key="4">
    <source>
        <dbReference type="Proteomes" id="UP001189429"/>
    </source>
</evidence>
<feature type="region of interest" description="Disordered" evidence="1">
    <location>
        <begin position="119"/>
        <end position="149"/>
    </location>
</feature>
<name>A0ABN9PDJ6_9DINO</name>
<keyword evidence="4" id="KW-1185">Reference proteome</keyword>
<evidence type="ECO:0000256" key="1">
    <source>
        <dbReference type="SAM" id="MobiDB-lite"/>
    </source>
</evidence>
<comment type="caution">
    <text evidence="2">The sequence shown here is derived from an EMBL/GenBank/DDBJ whole genome shotgun (WGS) entry which is preliminary data.</text>
</comment>
<reference evidence="2" key="1">
    <citation type="submission" date="2023-10" db="EMBL/GenBank/DDBJ databases">
        <authorList>
            <person name="Chen Y."/>
            <person name="Shah S."/>
            <person name="Dougan E. K."/>
            <person name="Thang M."/>
            <person name="Chan C."/>
        </authorList>
    </citation>
    <scope>NUCLEOTIDE SEQUENCE [LARGE SCALE GENOMIC DNA]</scope>
</reference>
<evidence type="ECO:0000313" key="3">
    <source>
        <dbReference type="EMBL" id="CAK0866986.1"/>
    </source>
</evidence>